<accession>A0ABD1YZ05</accession>
<dbReference type="AlphaFoldDB" id="A0ABD1YZ05"/>
<sequence>MQVLLNAWTSCSDYFSSDQKVRFWRSLTHHFGPSFDCVVAANSSFVSHVYFANSWRLQLELLFGVVDLKTTRFGESFNSVFQSSYWPWDPKLVSPSPRLKILTGHTEVAL</sequence>
<comment type="caution">
    <text evidence="1">The sequence shown here is derived from an EMBL/GenBank/DDBJ whole genome shotgun (WGS) entry which is preliminary data.</text>
</comment>
<dbReference type="EMBL" id="JBHFFA010000003">
    <property type="protein sequence ID" value="KAL2635738.1"/>
    <property type="molecule type" value="Genomic_DNA"/>
</dbReference>
<name>A0ABD1YZ05_9MARC</name>
<evidence type="ECO:0000313" key="1">
    <source>
        <dbReference type="EMBL" id="KAL2635738.1"/>
    </source>
</evidence>
<organism evidence="1 2">
    <name type="scientific">Riccia fluitans</name>
    <dbReference type="NCBI Taxonomy" id="41844"/>
    <lineage>
        <taxon>Eukaryota</taxon>
        <taxon>Viridiplantae</taxon>
        <taxon>Streptophyta</taxon>
        <taxon>Embryophyta</taxon>
        <taxon>Marchantiophyta</taxon>
        <taxon>Marchantiopsida</taxon>
        <taxon>Marchantiidae</taxon>
        <taxon>Marchantiales</taxon>
        <taxon>Ricciaceae</taxon>
        <taxon>Riccia</taxon>
    </lineage>
</organism>
<evidence type="ECO:0000313" key="2">
    <source>
        <dbReference type="Proteomes" id="UP001605036"/>
    </source>
</evidence>
<dbReference type="Proteomes" id="UP001605036">
    <property type="component" value="Unassembled WGS sequence"/>
</dbReference>
<keyword evidence="2" id="KW-1185">Reference proteome</keyword>
<reference evidence="1 2" key="1">
    <citation type="submission" date="2024-09" db="EMBL/GenBank/DDBJ databases">
        <title>Chromosome-scale assembly of Riccia fluitans.</title>
        <authorList>
            <person name="Paukszto L."/>
            <person name="Sawicki J."/>
            <person name="Karawczyk K."/>
            <person name="Piernik-Szablinska J."/>
            <person name="Szczecinska M."/>
            <person name="Mazdziarz M."/>
        </authorList>
    </citation>
    <scope>NUCLEOTIDE SEQUENCE [LARGE SCALE GENOMIC DNA]</scope>
    <source>
        <strain evidence="1">Rf_01</strain>
        <tissue evidence="1">Aerial parts of the thallus</tissue>
    </source>
</reference>
<gene>
    <name evidence="1" type="ORF">R1flu_007217</name>
</gene>
<protein>
    <submittedName>
        <fullName evidence="1">Uncharacterized protein</fullName>
    </submittedName>
</protein>
<proteinExistence type="predicted"/>